<proteinExistence type="predicted"/>
<comment type="caution">
    <text evidence="2">The sequence shown here is derived from an EMBL/GenBank/DDBJ whole genome shotgun (WGS) entry which is preliminary data.</text>
</comment>
<keyword evidence="3" id="KW-1185">Reference proteome</keyword>
<dbReference type="SUPFAM" id="SSF53335">
    <property type="entry name" value="S-adenosyl-L-methionine-dependent methyltransferases"/>
    <property type="match status" value="1"/>
</dbReference>
<dbReference type="PANTHER" id="PTHR47473">
    <property type="entry name" value="BTA1P"/>
    <property type="match status" value="1"/>
</dbReference>
<dbReference type="PANTHER" id="PTHR47473:SF1">
    <property type="entry name" value="METHYLTRANSFERASE DOMAIN-CONTAINING PROTEIN"/>
    <property type="match status" value="1"/>
</dbReference>
<dbReference type="Proteomes" id="UP000193922">
    <property type="component" value="Unassembled WGS sequence"/>
</dbReference>
<protein>
    <recommendedName>
        <fullName evidence="4">Methyltransferase domain-containing protein</fullName>
    </recommendedName>
</protein>
<dbReference type="OrthoDB" id="10253390at2759"/>
<dbReference type="Gene3D" id="3.40.50.150">
    <property type="entry name" value="Vaccinia Virus protein VP39"/>
    <property type="match status" value="1"/>
</dbReference>
<gene>
    <name evidence="2" type="ORF">DL89DRAFT_265542</name>
</gene>
<dbReference type="RefSeq" id="XP_040745254.1">
    <property type="nucleotide sequence ID" value="XM_040886711.1"/>
</dbReference>
<evidence type="ECO:0008006" key="4">
    <source>
        <dbReference type="Google" id="ProtNLM"/>
    </source>
</evidence>
<evidence type="ECO:0000256" key="1">
    <source>
        <dbReference type="SAM" id="SignalP"/>
    </source>
</evidence>
<name>A0A1Y1WE80_9FUNG</name>
<feature type="signal peptide" evidence="1">
    <location>
        <begin position="1"/>
        <end position="35"/>
    </location>
</feature>
<dbReference type="InterPro" id="IPR021829">
    <property type="entry name" value="DUF3419"/>
</dbReference>
<accession>A0A1Y1WE80</accession>
<reference evidence="2 3" key="1">
    <citation type="submission" date="2016-07" db="EMBL/GenBank/DDBJ databases">
        <title>Pervasive Adenine N6-methylation of Active Genes in Fungi.</title>
        <authorList>
            <consortium name="DOE Joint Genome Institute"/>
            <person name="Mondo S.J."/>
            <person name="Dannebaum R.O."/>
            <person name="Kuo R.C."/>
            <person name="Labutti K."/>
            <person name="Haridas S."/>
            <person name="Kuo A."/>
            <person name="Salamov A."/>
            <person name="Ahrendt S.R."/>
            <person name="Lipzen A."/>
            <person name="Sullivan W."/>
            <person name="Andreopoulos W.B."/>
            <person name="Clum A."/>
            <person name="Lindquist E."/>
            <person name="Daum C."/>
            <person name="Ramamoorthy G.K."/>
            <person name="Gryganskyi A."/>
            <person name="Culley D."/>
            <person name="Magnuson J.K."/>
            <person name="James T.Y."/>
            <person name="O'Malley M.A."/>
            <person name="Stajich J.E."/>
            <person name="Spatafora J.W."/>
            <person name="Visel A."/>
            <person name="Grigoriev I.V."/>
        </authorList>
    </citation>
    <scope>NUCLEOTIDE SEQUENCE [LARGE SCALE GENOMIC DNA]</scope>
    <source>
        <strain evidence="2 3">ATCC 12442</strain>
    </source>
</reference>
<dbReference type="STRING" id="61395.A0A1Y1WE80"/>
<feature type="chain" id="PRO_5010994688" description="Methyltransferase domain-containing protein" evidence="1">
    <location>
        <begin position="36"/>
        <end position="815"/>
    </location>
</feature>
<sequence>MKPSVSESQILGCASRPPLLHIAMLFLVLASAAVARDLSNNDAYIAPGQYSEMPSQNKKRAAIGCALLTLVGGAAYAGIERLKTAVKFAYNCFFKPLGLHTNQQGRLDAFYEGQADVYDATRGGLLRGRTTMLKLVAAELRSRVQNGSKPIWIDVGGGTGWNIEQMDKYFGIKQFERVYLIDLCRPLCKVAEDRFRERGWTNVTVLCQDAATFELPGLADDIGKIDLITMSYSLSMIESFNPVVDRLSTLLKPAVGLLGVVDFYVSGASGPSAQSETAGILNYQCNWFTRVFWQHWFEFDHVYLHPCRRNYLEHKFDTHKVLNARNHFVVPYLIQMPYYAAHVSAIGSNVLYDTACGHIGNIGSNTDNRTGHGVHGANTAPSNHQRLSAITRVDSGYLTPGNSPKQLPTTDVTDTPASVMAPEILGVPAIASSASNKHTHGWVRMPYTPSKPEHAQFATYIYGFTWEDPRRDVEVLELTANDNVMAHQPGLRIQCIDMNPCQNHLLELKLAALRTLDYDEFWQMFGCGLKSDFVDILDCKLSAHLSSSAYQFWRGNADTFAPKSSPALEMLLGDLAHRNLYTTGWLGVHKYTQSLVVAKSLAEQRETWLDKVRGRILSTLAIRIMDNPVAMWQLLGVPINQWNMLRSEGSMGQYMADTIDPVATSTSFVNDNYFYHLLFSRSYSEQCRPDYLTPDGFRTLKQAANDTHTTFTLHTSTILDVLRKVQPGELTKAVIMDHMDWFTEKDADEEVIALARAVRTGGFVLWRSAARVPWYIEVFRKHGFAVEALSIRKPGSLVPIDRVNMYASFYKATKL</sequence>
<dbReference type="InterPro" id="IPR029063">
    <property type="entry name" value="SAM-dependent_MTases_sf"/>
</dbReference>
<dbReference type="GeneID" id="63803359"/>
<evidence type="ECO:0000313" key="2">
    <source>
        <dbReference type="EMBL" id="ORX71830.1"/>
    </source>
</evidence>
<dbReference type="AlphaFoldDB" id="A0A1Y1WE80"/>
<dbReference type="EMBL" id="MCFD01000003">
    <property type="protein sequence ID" value="ORX71830.1"/>
    <property type="molecule type" value="Genomic_DNA"/>
</dbReference>
<organism evidence="2 3">
    <name type="scientific">Linderina pennispora</name>
    <dbReference type="NCBI Taxonomy" id="61395"/>
    <lineage>
        <taxon>Eukaryota</taxon>
        <taxon>Fungi</taxon>
        <taxon>Fungi incertae sedis</taxon>
        <taxon>Zoopagomycota</taxon>
        <taxon>Kickxellomycotina</taxon>
        <taxon>Kickxellomycetes</taxon>
        <taxon>Kickxellales</taxon>
        <taxon>Kickxellaceae</taxon>
        <taxon>Linderina</taxon>
    </lineage>
</organism>
<dbReference type="CDD" id="cd02440">
    <property type="entry name" value="AdoMet_MTases"/>
    <property type="match status" value="1"/>
</dbReference>
<evidence type="ECO:0000313" key="3">
    <source>
        <dbReference type="Proteomes" id="UP000193922"/>
    </source>
</evidence>
<dbReference type="Pfam" id="PF13489">
    <property type="entry name" value="Methyltransf_23"/>
    <property type="match status" value="1"/>
</dbReference>
<dbReference type="Pfam" id="PF11899">
    <property type="entry name" value="DUF3419"/>
    <property type="match status" value="1"/>
</dbReference>
<keyword evidence="1" id="KW-0732">Signal</keyword>